<dbReference type="Gene3D" id="3.40.630.30">
    <property type="match status" value="1"/>
</dbReference>
<dbReference type="Pfam" id="PF00583">
    <property type="entry name" value="Acetyltransf_1"/>
    <property type="match status" value="1"/>
</dbReference>
<dbReference type="EMBL" id="JAUSTM010000006">
    <property type="protein sequence ID" value="MDQ0222280.1"/>
    <property type="molecule type" value="Genomic_DNA"/>
</dbReference>
<gene>
    <name evidence="4" type="ORF">J2S23_000831</name>
</gene>
<evidence type="ECO:0000313" key="5">
    <source>
        <dbReference type="Proteomes" id="UP001223079"/>
    </source>
</evidence>
<name>A0ABT9YQL0_9STRE</name>
<evidence type="ECO:0000313" key="4">
    <source>
        <dbReference type="EMBL" id="MDQ0222280.1"/>
    </source>
</evidence>
<sequence length="138" mass="15718">MIIKPFNFKDESKPVKDLYRAVGWSTYLQDPSLLAPAFDQSLLVLGAFVEDQLVGFIRCVGDGQHIVLIQDLLVDPDYQKQGIGRQLLQTVWETYAHVRMLQLNTDLYDTTANAFYQSIGMVPISEGQMISYYRKPTP</sequence>
<dbReference type="Proteomes" id="UP001223079">
    <property type="component" value="Unassembled WGS sequence"/>
</dbReference>
<keyword evidence="2" id="KW-0012">Acyltransferase</keyword>
<evidence type="ECO:0000256" key="1">
    <source>
        <dbReference type="ARBA" id="ARBA00022679"/>
    </source>
</evidence>
<organism evidence="4 5">
    <name type="scientific">Streptococcus moroccensis</name>
    <dbReference type="NCBI Taxonomy" id="1451356"/>
    <lineage>
        <taxon>Bacteria</taxon>
        <taxon>Bacillati</taxon>
        <taxon>Bacillota</taxon>
        <taxon>Bacilli</taxon>
        <taxon>Lactobacillales</taxon>
        <taxon>Streptococcaceae</taxon>
        <taxon>Streptococcus</taxon>
    </lineage>
</organism>
<dbReference type="InterPro" id="IPR000182">
    <property type="entry name" value="GNAT_dom"/>
</dbReference>
<feature type="domain" description="N-acetyltransferase" evidence="3">
    <location>
        <begin position="1"/>
        <end position="138"/>
    </location>
</feature>
<dbReference type="PANTHER" id="PTHR43626">
    <property type="entry name" value="ACYL-COA N-ACYLTRANSFERASE"/>
    <property type="match status" value="1"/>
</dbReference>
<keyword evidence="1" id="KW-0808">Transferase</keyword>
<comment type="caution">
    <text evidence="4">The sequence shown here is derived from an EMBL/GenBank/DDBJ whole genome shotgun (WGS) entry which is preliminary data.</text>
</comment>
<evidence type="ECO:0000256" key="2">
    <source>
        <dbReference type="ARBA" id="ARBA00023315"/>
    </source>
</evidence>
<dbReference type="InterPro" id="IPR045039">
    <property type="entry name" value="NSI-like"/>
</dbReference>
<dbReference type="RefSeq" id="WP_307121490.1">
    <property type="nucleotide sequence ID" value="NZ_JAUSTM010000006.1"/>
</dbReference>
<dbReference type="CDD" id="cd04301">
    <property type="entry name" value="NAT_SF"/>
    <property type="match status" value="1"/>
</dbReference>
<proteinExistence type="predicted"/>
<reference evidence="4 5" key="1">
    <citation type="submission" date="2023-07" db="EMBL/GenBank/DDBJ databases">
        <title>Genomic Encyclopedia of Type Strains, Phase IV (KMG-IV): sequencing the most valuable type-strain genomes for metagenomic binning, comparative biology and taxonomic classification.</title>
        <authorList>
            <person name="Goeker M."/>
        </authorList>
    </citation>
    <scope>NUCLEOTIDE SEQUENCE [LARGE SCALE GENOMIC DNA]</scope>
    <source>
        <strain evidence="4 5">DSM 105143</strain>
    </source>
</reference>
<accession>A0ABT9YQL0</accession>
<dbReference type="PANTHER" id="PTHR43626:SF4">
    <property type="entry name" value="GCN5-RELATED N-ACETYLTRANSFERASE 2, CHLOROPLASTIC"/>
    <property type="match status" value="1"/>
</dbReference>
<evidence type="ECO:0000259" key="3">
    <source>
        <dbReference type="PROSITE" id="PS51186"/>
    </source>
</evidence>
<keyword evidence="5" id="KW-1185">Reference proteome</keyword>
<protein>
    <submittedName>
        <fullName evidence="4">GNAT superfamily N-acetyltransferase</fullName>
    </submittedName>
</protein>
<dbReference type="InterPro" id="IPR016181">
    <property type="entry name" value="Acyl_CoA_acyltransferase"/>
</dbReference>
<dbReference type="SUPFAM" id="SSF55729">
    <property type="entry name" value="Acyl-CoA N-acyltransferases (Nat)"/>
    <property type="match status" value="1"/>
</dbReference>
<dbReference type="PROSITE" id="PS51186">
    <property type="entry name" value="GNAT"/>
    <property type="match status" value="1"/>
</dbReference>